<evidence type="ECO:0000256" key="1">
    <source>
        <dbReference type="SAM" id="MobiDB-lite"/>
    </source>
</evidence>
<keyword evidence="3" id="KW-1185">Reference proteome</keyword>
<sequence length="110" mass="12386">MINSNNECDENVAFFKLQPYMANKSGEGNLREDDGNENVIQDSEEYVTFAEVDGENVEEMNIQQQEETEDEAQSQKLPQTLHPRAAETPTSNTTLKSAKTFKKDNVTALL</sequence>
<proteinExistence type="predicted"/>
<evidence type="ECO:0000313" key="2">
    <source>
        <dbReference type="EMBL" id="CAH1101126.1"/>
    </source>
</evidence>
<gene>
    <name evidence="2" type="ORF">PSYICH_LOCUS2335</name>
</gene>
<organism evidence="2 3">
    <name type="scientific">Psylliodes chrysocephalus</name>
    <dbReference type="NCBI Taxonomy" id="3402493"/>
    <lineage>
        <taxon>Eukaryota</taxon>
        <taxon>Metazoa</taxon>
        <taxon>Ecdysozoa</taxon>
        <taxon>Arthropoda</taxon>
        <taxon>Hexapoda</taxon>
        <taxon>Insecta</taxon>
        <taxon>Pterygota</taxon>
        <taxon>Neoptera</taxon>
        <taxon>Endopterygota</taxon>
        <taxon>Coleoptera</taxon>
        <taxon>Polyphaga</taxon>
        <taxon>Cucujiformia</taxon>
        <taxon>Chrysomeloidea</taxon>
        <taxon>Chrysomelidae</taxon>
        <taxon>Galerucinae</taxon>
        <taxon>Alticini</taxon>
        <taxon>Psylliodes</taxon>
    </lineage>
</organism>
<protein>
    <submittedName>
        <fullName evidence="2">Uncharacterized protein</fullName>
    </submittedName>
</protein>
<evidence type="ECO:0000313" key="3">
    <source>
        <dbReference type="Proteomes" id="UP001153636"/>
    </source>
</evidence>
<dbReference type="Proteomes" id="UP001153636">
    <property type="component" value="Chromosome 11"/>
</dbReference>
<dbReference type="OrthoDB" id="6752564at2759"/>
<feature type="region of interest" description="Disordered" evidence="1">
    <location>
        <begin position="60"/>
        <end position="99"/>
    </location>
</feature>
<accession>A0A9P0CN39</accession>
<name>A0A9P0CN39_9CUCU</name>
<dbReference type="AlphaFoldDB" id="A0A9P0CN39"/>
<reference evidence="2" key="1">
    <citation type="submission" date="2022-01" db="EMBL/GenBank/DDBJ databases">
        <authorList>
            <person name="King R."/>
        </authorList>
    </citation>
    <scope>NUCLEOTIDE SEQUENCE</scope>
</reference>
<feature type="compositionally biased region" description="Polar residues" evidence="1">
    <location>
        <begin position="88"/>
        <end position="97"/>
    </location>
</feature>
<dbReference type="EMBL" id="OV651823">
    <property type="protein sequence ID" value="CAH1101126.1"/>
    <property type="molecule type" value="Genomic_DNA"/>
</dbReference>